<dbReference type="InterPro" id="IPR027417">
    <property type="entry name" value="P-loop_NTPase"/>
</dbReference>
<proteinExistence type="predicted"/>
<dbReference type="EMBL" id="CP111021">
    <property type="protein sequence ID" value="WAR16908.1"/>
    <property type="molecule type" value="Genomic_DNA"/>
</dbReference>
<protein>
    <recommendedName>
        <fullName evidence="1">NACHT domain-containing protein</fullName>
    </recommendedName>
</protein>
<keyword evidence="3" id="KW-1185">Reference proteome</keyword>
<evidence type="ECO:0000313" key="3">
    <source>
        <dbReference type="Proteomes" id="UP001164746"/>
    </source>
</evidence>
<sequence length="310" mass="35922">MNRPIENIQGPIRTQESSELVSDIERHIEDTTKLHQVLENKTHVVATYMEELVDRIGEDVEAHKRDYDAQKAEILQQQQQVDEAFKTDLKNTLLQHHIKSNSTLSLGPFFRHGDSRLEDFFIPPRLFEVLQKIKVDTENRATENQKSPITSLEQLLTPNDKTKKITIITANAGVGKTSFCKFVAVLWCALHDDQTDTISKFKERFDIPFASLKDIPYLLYIPMRDIPPNRTHSIEDIVFAHLEKEIGYQKQDREKLERVFTDERCLVILDGMDETSLSTLNSPMANRKYSIIITCRPWKLADMALPKYMH</sequence>
<evidence type="ECO:0000259" key="1">
    <source>
        <dbReference type="PROSITE" id="PS50837"/>
    </source>
</evidence>
<dbReference type="Gene3D" id="3.40.50.300">
    <property type="entry name" value="P-loop containing nucleotide triphosphate hydrolases"/>
    <property type="match status" value="1"/>
</dbReference>
<name>A0ABY7F3Z0_MYAAR</name>
<gene>
    <name evidence="2" type="ORF">MAR_031502</name>
</gene>
<evidence type="ECO:0000313" key="2">
    <source>
        <dbReference type="EMBL" id="WAR16908.1"/>
    </source>
</evidence>
<reference evidence="2" key="1">
    <citation type="submission" date="2022-11" db="EMBL/GenBank/DDBJ databases">
        <title>Centuries of genome instability and evolution in soft-shell clam transmissible cancer (bioRxiv).</title>
        <authorList>
            <person name="Hart S.F.M."/>
            <person name="Yonemitsu M.A."/>
            <person name="Giersch R.M."/>
            <person name="Beal B.F."/>
            <person name="Arriagada G."/>
            <person name="Davis B.W."/>
            <person name="Ostrander E.A."/>
            <person name="Goff S.P."/>
            <person name="Metzger M.J."/>
        </authorList>
    </citation>
    <scope>NUCLEOTIDE SEQUENCE</scope>
    <source>
        <strain evidence="2">MELC-2E11</strain>
        <tissue evidence="2">Siphon/mantle</tissue>
    </source>
</reference>
<dbReference type="InterPro" id="IPR007111">
    <property type="entry name" value="NACHT_NTPase"/>
</dbReference>
<dbReference type="PROSITE" id="PS50837">
    <property type="entry name" value="NACHT"/>
    <property type="match status" value="1"/>
</dbReference>
<feature type="non-terminal residue" evidence="2">
    <location>
        <position position="310"/>
    </location>
</feature>
<organism evidence="2 3">
    <name type="scientific">Mya arenaria</name>
    <name type="common">Soft-shell clam</name>
    <dbReference type="NCBI Taxonomy" id="6604"/>
    <lineage>
        <taxon>Eukaryota</taxon>
        <taxon>Metazoa</taxon>
        <taxon>Spiralia</taxon>
        <taxon>Lophotrochozoa</taxon>
        <taxon>Mollusca</taxon>
        <taxon>Bivalvia</taxon>
        <taxon>Autobranchia</taxon>
        <taxon>Heteroconchia</taxon>
        <taxon>Euheterodonta</taxon>
        <taxon>Imparidentia</taxon>
        <taxon>Neoheterodontei</taxon>
        <taxon>Myida</taxon>
        <taxon>Myoidea</taxon>
        <taxon>Myidae</taxon>
        <taxon>Mya</taxon>
    </lineage>
</organism>
<accession>A0ABY7F3Z0</accession>
<dbReference type="SUPFAM" id="SSF52540">
    <property type="entry name" value="P-loop containing nucleoside triphosphate hydrolases"/>
    <property type="match status" value="1"/>
</dbReference>
<dbReference type="Proteomes" id="UP001164746">
    <property type="component" value="Chromosome 10"/>
</dbReference>
<feature type="domain" description="NACHT" evidence="1">
    <location>
        <begin position="164"/>
        <end position="274"/>
    </location>
</feature>